<protein>
    <submittedName>
        <fullName evidence="1">Not specified</fullName>
    </submittedName>
</protein>
<name>Q00308_CANAX</name>
<dbReference type="MINT" id="Q00308"/>
<accession>Q00308</accession>
<dbReference type="PIR" id="JC6013">
    <property type="entry name" value="JC6013"/>
</dbReference>
<dbReference type="IntAct" id="Q00308">
    <property type="interactions" value="1"/>
</dbReference>
<evidence type="ECO:0000313" key="1">
    <source>
        <dbReference type="EMBL" id="CAA64379.1"/>
    </source>
</evidence>
<sequence length="169" mass="19093">MNDLETLTSSAGSFNQKWQHCNQNKNRNRTDFNRGVSPTTSISSLIIYFCGIQKSQLGIHSNVFNLTILGNVIDSTEKKRKRKISHTKFFCMGGCACVRGYYVSFEMSPETIQHSNSTHHHQTLTTTVIILQIKFAEAIHQTANDITWAAVVIVERDQIKYCMGKISCS</sequence>
<dbReference type="AlphaFoldDB" id="Q00308"/>
<reference evidence="1" key="2">
    <citation type="submission" date="1996-01" db="EMBL/GenBank/DDBJ databases">
        <authorList>
            <person name="Smith R."/>
        </authorList>
    </citation>
    <scope>NUCLEOTIDE SEQUENCE</scope>
    <source>
        <strain evidence="1">ATCC 10261</strain>
    </source>
</reference>
<reference evidence="1" key="1">
    <citation type="journal article" date="1996" name="J. Bacteriol.">
        <title>Isolation and characterization of the GFA1 gene encoding the glutamine:fructose-6-phosphate amidotransferase of Candida albicans.</title>
        <authorList>
            <person name="Smith R.J."/>
            <person name="Milewski S."/>
            <person name="Brown A.J."/>
            <person name="Gooday G.W."/>
        </authorList>
    </citation>
    <scope>NUCLEOTIDE SEQUENCE</scope>
    <source>
        <strain evidence="1">ATCC 10261</strain>
    </source>
</reference>
<proteinExistence type="predicted"/>
<dbReference type="EMBL" id="X94753">
    <property type="protein sequence ID" value="CAA64379.1"/>
    <property type="molecule type" value="Genomic_DNA"/>
</dbReference>
<organism evidence="1">
    <name type="scientific">Candida albicans</name>
    <name type="common">Yeast</name>
    <dbReference type="NCBI Taxonomy" id="5476"/>
    <lineage>
        <taxon>Eukaryota</taxon>
        <taxon>Fungi</taxon>
        <taxon>Dikarya</taxon>
        <taxon>Ascomycota</taxon>
        <taxon>Saccharomycotina</taxon>
        <taxon>Pichiomycetes</taxon>
        <taxon>Debaryomycetaceae</taxon>
        <taxon>Candida/Lodderomyces clade</taxon>
        <taxon>Candida</taxon>
    </lineage>
</organism>